<keyword evidence="2" id="KW-1185">Reference proteome</keyword>
<protein>
    <submittedName>
        <fullName evidence="1">Uncharacterized protein</fullName>
    </submittedName>
</protein>
<dbReference type="Proteomes" id="UP000054560">
    <property type="component" value="Unassembled WGS sequence"/>
</dbReference>
<sequence length="177" mass="19146">MFLYPARSLYRTVAHCVELSAVRGYFGANNCKSTLSDVRVSGRRHCAAVNNGNAKSTHTTVKQTAGKSLVQDATHIAANEDHVLKKAIDKGCLLWVSGITTPKKGPYDLLWHFAQTFESRGVSGSGIPNYEDRILRLAKEVAEIKMIVPQAIEGGVYVVVGSKAQGAALIRRIGYGS</sequence>
<reference evidence="1 2" key="1">
    <citation type="submission" date="2011-02" db="EMBL/GenBank/DDBJ databases">
        <title>The Genome Sequence of Sphaeroforma arctica JP610.</title>
        <authorList>
            <consortium name="The Broad Institute Genome Sequencing Platform"/>
            <person name="Russ C."/>
            <person name="Cuomo C."/>
            <person name="Young S.K."/>
            <person name="Zeng Q."/>
            <person name="Gargeya S."/>
            <person name="Alvarado L."/>
            <person name="Berlin A."/>
            <person name="Chapman S.B."/>
            <person name="Chen Z."/>
            <person name="Freedman E."/>
            <person name="Gellesch M."/>
            <person name="Goldberg J."/>
            <person name="Griggs A."/>
            <person name="Gujja S."/>
            <person name="Heilman E."/>
            <person name="Heiman D."/>
            <person name="Howarth C."/>
            <person name="Mehta T."/>
            <person name="Neiman D."/>
            <person name="Pearson M."/>
            <person name="Roberts A."/>
            <person name="Saif S."/>
            <person name="Shea T."/>
            <person name="Shenoy N."/>
            <person name="Sisk P."/>
            <person name="Stolte C."/>
            <person name="Sykes S."/>
            <person name="White J."/>
            <person name="Yandava C."/>
            <person name="Burger G."/>
            <person name="Gray M.W."/>
            <person name="Holland P.W.H."/>
            <person name="King N."/>
            <person name="Lang F.B.F."/>
            <person name="Roger A.J."/>
            <person name="Ruiz-Trillo I."/>
            <person name="Haas B."/>
            <person name="Nusbaum C."/>
            <person name="Birren B."/>
        </authorList>
    </citation>
    <scope>NUCLEOTIDE SEQUENCE [LARGE SCALE GENOMIC DNA]</scope>
    <source>
        <strain evidence="1 2">JP610</strain>
    </source>
</reference>
<dbReference type="AlphaFoldDB" id="A0A0L0F3J3"/>
<evidence type="ECO:0000313" key="1">
    <source>
        <dbReference type="EMBL" id="KNC71262.1"/>
    </source>
</evidence>
<gene>
    <name evidence="1" type="ORF">SARC_16201</name>
</gene>
<evidence type="ECO:0000313" key="2">
    <source>
        <dbReference type="Proteomes" id="UP000054560"/>
    </source>
</evidence>
<feature type="non-terminal residue" evidence="1">
    <location>
        <position position="177"/>
    </location>
</feature>
<proteinExistence type="predicted"/>
<organism evidence="1 2">
    <name type="scientific">Sphaeroforma arctica JP610</name>
    <dbReference type="NCBI Taxonomy" id="667725"/>
    <lineage>
        <taxon>Eukaryota</taxon>
        <taxon>Ichthyosporea</taxon>
        <taxon>Ichthyophonida</taxon>
        <taxon>Sphaeroforma</taxon>
    </lineage>
</organism>
<dbReference type="EMBL" id="KQ249160">
    <property type="protein sequence ID" value="KNC71262.1"/>
    <property type="molecule type" value="Genomic_DNA"/>
</dbReference>
<dbReference type="RefSeq" id="XP_014145164.1">
    <property type="nucleotide sequence ID" value="XM_014289689.1"/>
</dbReference>
<dbReference type="GeneID" id="25916705"/>
<name>A0A0L0F3J3_9EUKA</name>
<accession>A0A0L0F3J3</accession>